<name>A0A0P7WK58_SCLFO</name>
<keyword evidence="1" id="KW-0728">SH3 domain</keyword>
<dbReference type="Pfam" id="PF07653">
    <property type="entry name" value="SH3_2"/>
    <property type="match status" value="1"/>
</dbReference>
<dbReference type="InterPro" id="IPR001452">
    <property type="entry name" value="SH3_domain"/>
</dbReference>
<dbReference type="EMBL" id="JARO02009513">
    <property type="protein sequence ID" value="KPP61554.1"/>
    <property type="molecule type" value="Genomic_DNA"/>
</dbReference>
<feature type="domain" description="SH3" evidence="2">
    <location>
        <begin position="17"/>
        <end position="95"/>
    </location>
</feature>
<sequence>IEQLKQKADKRVRSVQYRVIEDYNGACCPVGKGFRTFIRTPCTEEPRIPLTRGETIFATRGTKWWMYGDKVLEEEQTQAGGRIRGWFPRRCVEKCLYDSANSPPADGAKKDN</sequence>
<evidence type="ECO:0000256" key="1">
    <source>
        <dbReference type="ARBA" id="ARBA00022443"/>
    </source>
</evidence>
<dbReference type="AlphaFoldDB" id="A0A0P7WK58"/>
<dbReference type="STRING" id="113540.ENSSFOP00015033665"/>
<dbReference type="Proteomes" id="UP000034805">
    <property type="component" value="Unassembled WGS sequence"/>
</dbReference>
<comment type="caution">
    <text evidence="3">The sequence shown here is derived from an EMBL/GenBank/DDBJ whole genome shotgun (WGS) entry which is preliminary data.</text>
</comment>
<feature type="non-terminal residue" evidence="3">
    <location>
        <position position="1"/>
    </location>
</feature>
<evidence type="ECO:0000259" key="2">
    <source>
        <dbReference type="Pfam" id="PF07653"/>
    </source>
</evidence>
<protein>
    <recommendedName>
        <fullName evidence="2">SH3 domain-containing protein</fullName>
    </recommendedName>
</protein>
<organism evidence="3 4">
    <name type="scientific">Scleropages formosus</name>
    <name type="common">Asian bonytongue</name>
    <name type="synonym">Osteoglossum formosum</name>
    <dbReference type="NCBI Taxonomy" id="113540"/>
    <lineage>
        <taxon>Eukaryota</taxon>
        <taxon>Metazoa</taxon>
        <taxon>Chordata</taxon>
        <taxon>Craniata</taxon>
        <taxon>Vertebrata</taxon>
        <taxon>Euteleostomi</taxon>
        <taxon>Actinopterygii</taxon>
        <taxon>Neopterygii</taxon>
        <taxon>Teleostei</taxon>
        <taxon>Osteoglossocephala</taxon>
        <taxon>Osteoglossomorpha</taxon>
        <taxon>Osteoglossiformes</taxon>
        <taxon>Osteoglossidae</taxon>
        <taxon>Scleropages</taxon>
    </lineage>
</organism>
<gene>
    <name evidence="3" type="ORF">Z043_120341</name>
</gene>
<evidence type="ECO:0000313" key="4">
    <source>
        <dbReference type="Proteomes" id="UP000034805"/>
    </source>
</evidence>
<accession>A0A0P7WK58</accession>
<reference evidence="3 4" key="1">
    <citation type="submission" date="2015-08" db="EMBL/GenBank/DDBJ databases">
        <title>The genome of the Asian arowana (Scleropages formosus).</title>
        <authorList>
            <person name="Tan M.H."/>
            <person name="Gan H.M."/>
            <person name="Croft L.J."/>
            <person name="Austin C.M."/>
        </authorList>
    </citation>
    <scope>NUCLEOTIDE SEQUENCE [LARGE SCALE GENOMIC DNA]</scope>
    <source>
        <strain evidence="3">Aro1</strain>
    </source>
</reference>
<evidence type="ECO:0000313" key="3">
    <source>
        <dbReference type="EMBL" id="KPP61554.1"/>
    </source>
</evidence>
<proteinExistence type="predicted"/>